<evidence type="ECO:0000256" key="2">
    <source>
        <dbReference type="ARBA" id="ARBA00022980"/>
    </source>
</evidence>
<dbReference type="InterPro" id="IPR057259">
    <property type="entry name" value="Ribosomal_L19e"/>
</dbReference>
<sequence>MDPNEYMRFKSANTRENVRALMKDGYILRKPDTIRSRFRAKQRAIAKAKGRHCGPGKRKGTANARCNFKKVWMARIRAQRKTLREMREKKEITPAEHKAYYLKVKGNTYRSVRMLCEAIEKKKESERRMKDLADQAAALNMDN</sequence>
<evidence type="ECO:0000313" key="6">
    <source>
        <dbReference type="Proteomes" id="UP001516464"/>
    </source>
</evidence>
<evidence type="ECO:0000256" key="1">
    <source>
        <dbReference type="ARBA" id="ARBA00011082"/>
    </source>
</evidence>
<gene>
    <name evidence="5" type="primary">RpL19</name>
    <name evidence="5" type="ORF">TCON_1852</name>
</gene>
<dbReference type="InterPro" id="IPR057260">
    <property type="entry name" value="Ribosomal_L19e_C"/>
</dbReference>
<comment type="similarity">
    <text evidence="1">Belongs to the eukaryotic ribosomal protein eL19 family.</text>
</comment>
<dbReference type="EMBL" id="SBIQ01000154">
    <property type="protein sequence ID" value="KAF7682938.1"/>
    <property type="molecule type" value="Genomic_DNA"/>
</dbReference>
<dbReference type="GO" id="GO:0005840">
    <property type="term" value="C:ribosome"/>
    <property type="evidence" value="ECO:0007669"/>
    <property type="project" value="UniProtKB-KW"/>
</dbReference>
<keyword evidence="2 5" id="KW-0689">Ribosomal protein</keyword>
<dbReference type="InterPro" id="IPR015972">
    <property type="entry name" value="Ribosomal_eL19_dom1"/>
</dbReference>
<protein>
    <submittedName>
        <fullName evidence="5">60S ribosomal protein L19</fullName>
    </submittedName>
</protein>
<organism evidence="5 6">
    <name type="scientific">Astathelohania contejeani</name>
    <dbReference type="NCBI Taxonomy" id="164912"/>
    <lineage>
        <taxon>Eukaryota</taxon>
        <taxon>Fungi</taxon>
        <taxon>Fungi incertae sedis</taxon>
        <taxon>Microsporidia</taxon>
        <taxon>Astathelohaniidae</taxon>
        <taxon>Astathelohania</taxon>
    </lineage>
</organism>
<dbReference type="SMART" id="SM01416">
    <property type="entry name" value="Ribosomal_L19e"/>
    <property type="match status" value="1"/>
</dbReference>
<evidence type="ECO:0000313" key="5">
    <source>
        <dbReference type="EMBL" id="KAF7682938.1"/>
    </source>
</evidence>
<dbReference type="InterPro" id="IPR035970">
    <property type="entry name" value="60S_ribosomal_eL19_sf"/>
</dbReference>
<dbReference type="InterPro" id="IPR039547">
    <property type="entry name" value="Ribosomal_eL19"/>
</dbReference>
<keyword evidence="6" id="KW-1185">Reference proteome</keyword>
<dbReference type="SUPFAM" id="SSF48140">
    <property type="entry name" value="Ribosomal protein L19 (L19e)"/>
    <property type="match status" value="1"/>
</dbReference>
<dbReference type="Gene3D" id="1.10.1200.240">
    <property type="match status" value="1"/>
</dbReference>
<accession>A0ABQ7HXQ1</accession>
<dbReference type="PANTHER" id="PTHR10722">
    <property type="entry name" value="60S RIBOSOMAL PROTEIN L19"/>
    <property type="match status" value="1"/>
</dbReference>
<proteinExistence type="inferred from homology"/>
<dbReference type="Gene3D" id="1.10.1650.10">
    <property type="match status" value="1"/>
</dbReference>
<comment type="caution">
    <text evidence="5">The sequence shown here is derived from an EMBL/GenBank/DDBJ whole genome shotgun (WGS) entry which is preliminary data.</text>
</comment>
<dbReference type="Proteomes" id="UP001516464">
    <property type="component" value="Unassembled WGS sequence"/>
</dbReference>
<keyword evidence="3" id="KW-0687">Ribonucleoprotein</keyword>
<dbReference type="Pfam" id="PF01280">
    <property type="entry name" value="Ribosomal_L19e"/>
    <property type="match status" value="1"/>
</dbReference>
<evidence type="ECO:0000259" key="4">
    <source>
        <dbReference type="SMART" id="SM01416"/>
    </source>
</evidence>
<feature type="domain" description="Large ribosomal subunit protein eL19" evidence="4">
    <location>
        <begin position="1"/>
        <end position="123"/>
    </location>
</feature>
<name>A0ABQ7HXQ1_9MICR</name>
<evidence type="ECO:0000256" key="3">
    <source>
        <dbReference type="ARBA" id="ARBA00023274"/>
    </source>
</evidence>
<reference evidence="5 6" key="1">
    <citation type="submission" date="2019-01" db="EMBL/GenBank/DDBJ databases">
        <title>Genomes sequencing and comparative genomics of infectious freshwater microsporidia, Cucumispora dikerogammari and Thelohania contejeani.</title>
        <authorList>
            <person name="Cormier A."/>
            <person name="Giraud I."/>
            <person name="Wattier R."/>
            <person name="Teixeira M."/>
            <person name="Grandjean F."/>
            <person name="Rigaud T."/>
            <person name="Cordaux R."/>
        </authorList>
    </citation>
    <scope>NUCLEOTIDE SEQUENCE [LARGE SCALE GENOMIC DNA]</scope>
    <source>
        <strain evidence="5">T1</strain>
        <tissue evidence="5">Spores</tissue>
    </source>
</reference>
<dbReference type="Pfam" id="PF25476">
    <property type="entry name" value="Ribosomal_L19e_C"/>
    <property type="match status" value="1"/>
</dbReference>
<dbReference type="InterPro" id="IPR000196">
    <property type="entry name" value="Ribosomal_eL19_dom"/>
</dbReference>